<feature type="transmembrane region" description="Helical" evidence="1">
    <location>
        <begin position="103"/>
        <end position="131"/>
    </location>
</feature>
<evidence type="ECO:0000313" key="2">
    <source>
        <dbReference type="EMBL" id="MDR7378669.1"/>
    </source>
</evidence>
<dbReference type="RefSeq" id="WP_310374959.1">
    <property type="nucleotide sequence ID" value="NZ_JAVDXT010000003.1"/>
</dbReference>
<dbReference type="Proteomes" id="UP001180487">
    <property type="component" value="Unassembled WGS sequence"/>
</dbReference>
<accession>A0ABU2CBG0</accession>
<keyword evidence="1" id="KW-0812">Transmembrane</keyword>
<feature type="transmembrane region" description="Helical" evidence="1">
    <location>
        <begin position="43"/>
        <end position="62"/>
    </location>
</feature>
<evidence type="ECO:0008006" key="4">
    <source>
        <dbReference type="Google" id="ProtNLM"/>
    </source>
</evidence>
<dbReference type="InterPro" id="IPR047730">
    <property type="entry name" value="ABZJ_00895-like"/>
</dbReference>
<dbReference type="EMBL" id="JAVDXT010000003">
    <property type="protein sequence ID" value="MDR7378669.1"/>
    <property type="molecule type" value="Genomic_DNA"/>
</dbReference>
<feature type="transmembrane region" description="Helical" evidence="1">
    <location>
        <begin position="12"/>
        <end position="37"/>
    </location>
</feature>
<comment type="caution">
    <text evidence="2">The sequence shown here is derived from an EMBL/GenBank/DDBJ whole genome shotgun (WGS) entry which is preliminary data.</text>
</comment>
<evidence type="ECO:0000256" key="1">
    <source>
        <dbReference type="SAM" id="Phobius"/>
    </source>
</evidence>
<protein>
    <recommendedName>
        <fullName evidence="4">Transmembrane protein</fullName>
    </recommendedName>
</protein>
<gene>
    <name evidence="2" type="ORF">J2X19_003363</name>
</gene>
<sequence length="147" mass="15310">MAFTTRRSTLKISGVFIRFAAAYIGLVVVVLVGFGLAGVQPNSGVNAGVLIGAAWWSCLAFGEKNARYFTSAEKTRVVWGMVTIDLLIQLAVAIPLLGSAGAFPVGALLTGVAFVMALHAIGIYFTVGYAGKIFAKQQAKKLAKAGA</sequence>
<reference evidence="2 3" key="1">
    <citation type="submission" date="2023-07" db="EMBL/GenBank/DDBJ databases">
        <title>Sorghum-associated microbial communities from plants grown in Nebraska, USA.</title>
        <authorList>
            <person name="Schachtman D."/>
        </authorList>
    </citation>
    <scope>NUCLEOTIDE SEQUENCE [LARGE SCALE GENOMIC DNA]</scope>
    <source>
        <strain evidence="2 3">BE313</strain>
    </source>
</reference>
<feature type="transmembrane region" description="Helical" evidence="1">
    <location>
        <begin position="77"/>
        <end position="97"/>
    </location>
</feature>
<proteinExistence type="predicted"/>
<keyword evidence="1" id="KW-0472">Membrane</keyword>
<name>A0ABU2CBG0_9BURK</name>
<keyword evidence="1" id="KW-1133">Transmembrane helix</keyword>
<organism evidence="2 3">
    <name type="scientific">Rhodoferax ferrireducens</name>
    <dbReference type="NCBI Taxonomy" id="192843"/>
    <lineage>
        <taxon>Bacteria</taxon>
        <taxon>Pseudomonadati</taxon>
        <taxon>Pseudomonadota</taxon>
        <taxon>Betaproteobacteria</taxon>
        <taxon>Burkholderiales</taxon>
        <taxon>Comamonadaceae</taxon>
        <taxon>Rhodoferax</taxon>
    </lineage>
</organism>
<keyword evidence="3" id="KW-1185">Reference proteome</keyword>
<dbReference type="NCBIfam" id="NF038216">
    <property type="entry name" value="ABZJ_00895_fam"/>
    <property type="match status" value="1"/>
</dbReference>
<evidence type="ECO:0000313" key="3">
    <source>
        <dbReference type="Proteomes" id="UP001180487"/>
    </source>
</evidence>